<dbReference type="Proteomes" id="UP000504637">
    <property type="component" value="Unplaced"/>
</dbReference>
<proteinExistence type="predicted"/>
<organism evidence="3">
    <name type="scientific">Dissoconium aciculare CBS 342.82</name>
    <dbReference type="NCBI Taxonomy" id="1314786"/>
    <lineage>
        <taxon>Eukaryota</taxon>
        <taxon>Fungi</taxon>
        <taxon>Dikarya</taxon>
        <taxon>Ascomycota</taxon>
        <taxon>Pezizomycotina</taxon>
        <taxon>Dothideomycetes</taxon>
        <taxon>Dothideomycetidae</taxon>
        <taxon>Mycosphaerellales</taxon>
        <taxon>Dissoconiaceae</taxon>
        <taxon>Dissoconium</taxon>
    </lineage>
</organism>
<gene>
    <name evidence="3" type="ORF">K489DRAFT_53773</name>
</gene>
<dbReference type="RefSeq" id="XP_033457370.1">
    <property type="nucleotide sequence ID" value="XM_033608703.1"/>
</dbReference>
<protein>
    <submittedName>
        <fullName evidence="3">Uncharacterized protein</fullName>
    </submittedName>
</protein>
<name>A0A6J3LYF0_9PEZI</name>
<accession>A0A6J3LYF0</accession>
<sequence>MVDRLRLPRSLVLLRPVPSLLLLLTPLSITPLCDGLCCAGTSAAALTLSLSAASAPVVYLYSIFCEGNDFITFSPTPLWPRCADVIDINFAPFSALDPTSIFFPMLPSKSHCDHTITKSTSHTMQISSTDVDLWVNYSTQGAVHKTSR</sequence>
<reference evidence="3" key="3">
    <citation type="submission" date="2025-08" db="UniProtKB">
        <authorList>
            <consortium name="RefSeq"/>
        </authorList>
    </citation>
    <scope>IDENTIFICATION</scope>
    <source>
        <strain evidence="3">CBS 342.82</strain>
    </source>
</reference>
<feature type="signal peptide" evidence="1">
    <location>
        <begin position="1"/>
        <end position="35"/>
    </location>
</feature>
<evidence type="ECO:0000313" key="3">
    <source>
        <dbReference type="RefSeq" id="XP_033457370.1"/>
    </source>
</evidence>
<evidence type="ECO:0000256" key="1">
    <source>
        <dbReference type="SAM" id="SignalP"/>
    </source>
</evidence>
<reference evidence="3" key="2">
    <citation type="submission" date="2020-04" db="EMBL/GenBank/DDBJ databases">
        <authorList>
            <consortium name="NCBI Genome Project"/>
        </authorList>
    </citation>
    <scope>NUCLEOTIDE SEQUENCE</scope>
    <source>
        <strain evidence="3">CBS 342.82</strain>
    </source>
</reference>
<keyword evidence="2" id="KW-1185">Reference proteome</keyword>
<keyword evidence="1" id="KW-0732">Signal</keyword>
<reference evidence="3" key="1">
    <citation type="submission" date="2020-01" db="EMBL/GenBank/DDBJ databases">
        <authorList>
            <consortium name="DOE Joint Genome Institute"/>
            <person name="Haridas S."/>
            <person name="Albert R."/>
            <person name="Binder M."/>
            <person name="Bloem J."/>
            <person name="Labutti K."/>
            <person name="Salamov A."/>
            <person name="Andreopoulos B."/>
            <person name="Baker S.E."/>
            <person name="Barry K."/>
            <person name="Bills G."/>
            <person name="Bluhm B.H."/>
            <person name="Cannon C."/>
            <person name="Castanera R."/>
            <person name="Culley D.E."/>
            <person name="Daum C."/>
            <person name="Ezra D."/>
            <person name="Gonzalez J.B."/>
            <person name="Henrissat B."/>
            <person name="Kuo A."/>
            <person name="Liang C."/>
            <person name="Lipzen A."/>
            <person name="Lutzoni F."/>
            <person name="Magnuson J."/>
            <person name="Mondo S."/>
            <person name="Nolan M."/>
            <person name="Ohm R."/>
            <person name="Pangilinan J."/>
            <person name="Park H.-J."/>
            <person name="Ramirez L."/>
            <person name="Alfaro M."/>
            <person name="Sun H."/>
            <person name="Tritt A."/>
            <person name="Yoshinaga Y."/>
            <person name="Zwiers L.-H."/>
            <person name="Turgeon B.G."/>
            <person name="Goodwin S.B."/>
            <person name="Spatafora J.W."/>
            <person name="Crous P.W."/>
            <person name="Grigoriev I.V."/>
        </authorList>
    </citation>
    <scope>NUCLEOTIDE SEQUENCE</scope>
    <source>
        <strain evidence="3">CBS 342.82</strain>
    </source>
</reference>
<dbReference type="AlphaFoldDB" id="A0A6J3LYF0"/>
<feature type="chain" id="PRO_5026714543" evidence="1">
    <location>
        <begin position="36"/>
        <end position="148"/>
    </location>
</feature>
<dbReference type="GeneID" id="54366503"/>
<evidence type="ECO:0000313" key="2">
    <source>
        <dbReference type="Proteomes" id="UP000504637"/>
    </source>
</evidence>